<feature type="region of interest" description="Disordered" evidence="1">
    <location>
        <begin position="1"/>
        <end position="45"/>
    </location>
</feature>
<dbReference type="EnsemblMetazoa" id="CJA40853.1">
    <property type="protein sequence ID" value="CJA40853.1"/>
    <property type="gene ID" value="WBGene00216701"/>
</dbReference>
<protein>
    <submittedName>
        <fullName evidence="2">Uncharacterized protein</fullName>
    </submittedName>
</protein>
<accession>A0A8R1EUS9</accession>
<evidence type="ECO:0000313" key="3">
    <source>
        <dbReference type="Proteomes" id="UP000005237"/>
    </source>
</evidence>
<dbReference type="AlphaFoldDB" id="A0A8R1EUS9"/>
<dbReference type="Proteomes" id="UP000005237">
    <property type="component" value="Unassembled WGS sequence"/>
</dbReference>
<reference evidence="2" key="2">
    <citation type="submission" date="2022-06" db="UniProtKB">
        <authorList>
            <consortium name="EnsemblMetazoa"/>
        </authorList>
    </citation>
    <scope>IDENTIFICATION</scope>
    <source>
        <strain evidence="2">DF5081</strain>
    </source>
</reference>
<organism evidence="2 3">
    <name type="scientific">Caenorhabditis japonica</name>
    <dbReference type="NCBI Taxonomy" id="281687"/>
    <lineage>
        <taxon>Eukaryota</taxon>
        <taxon>Metazoa</taxon>
        <taxon>Ecdysozoa</taxon>
        <taxon>Nematoda</taxon>
        <taxon>Chromadorea</taxon>
        <taxon>Rhabditida</taxon>
        <taxon>Rhabditina</taxon>
        <taxon>Rhabditomorpha</taxon>
        <taxon>Rhabditoidea</taxon>
        <taxon>Rhabditidae</taxon>
        <taxon>Peloderinae</taxon>
        <taxon>Caenorhabditis</taxon>
    </lineage>
</organism>
<proteinExistence type="predicted"/>
<evidence type="ECO:0000313" key="2">
    <source>
        <dbReference type="EnsemblMetazoa" id="CJA40853.1"/>
    </source>
</evidence>
<reference evidence="3" key="1">
    <citation type="submission" date="2010-08" db="EMBL/GenBank/DDBJ databases">
        <authorList>
            <consortium name="Caenorhabditis japonica Sequencing Consortium"/>
            <person name="Wilson R.K."/>
        </authorList>
    </citation>
    <scope>NUCLEOTIDE SEQUENCE [LARGE SCALE GENOMIC DNA]</scope>
    <source>
        <strain evidence="3">DF5081</strain>
    </source>
</reference>
<sequence length="152" mass="16840">MSDNSTTRSAKKVGDDGSMPGREASSHGHRFGRPSPPPCNPSEAQIKIPTIFKLGPAVQPSAKQADNQVAEPTWSELMEQEVTTQHAYHDSYAATEDQMPESAAGRAEFEETLQKIHDFRCASIEWMRRPESLTDYAAPESDMAMEFEDGPR</sequence>
<name>A0A8R1EUS9_CAEJA</name>
<evidence type="ECO:0000256" key="1">
    <source>
        <dbReference type="SAM" id="MobiDB-lite"/>
    </source>
</evidence>
<keyword evidence="3" id="KW-1185">Reference proteome</keyword>